<accession>A0ABQ8IC74</accession>
<organism evidence="2 3">
    <name type="scientific">Xanthoceras sorbifolium</name>
    <dbReference type="NCBI Taxonomy" id="99658"/>
    <lineage>
        <taxon>Eukaryota</taxon>
        <taxon>Viridiplantae</taxon>
        <taxon>Streptophyta</taxon>
        <taxon>Embryophyta</taxon>
        <taxon>Tracheophyta</taxon>
        <taxon>Spermatophyta</taxon>
        <taxon>Magnoliopsida</taxon>
        <taxon>eudicotyledons</taxon>
        <taxon>Gunneridae</taxon>
        <taxon>Pentapetalae</taxon>
        <taxon>rosids</taxon>
        <taxon>malvids</taxon>
        <taxon>Sapindales</taxon>
        <taxon>Sapindaceae</taxon>
        <taxon>Xanthoceroideae</taxon>
        <taxon>Xanthoceras</taxon>
    </lineage>
</organism>
<evidence type="ECO:0000313" key="3">
    <source>
        <dbReference type="Proteomes" id="UP000827721"/>
    </source>
</evidence>
<evidence type="ECO:0000256" key="1">
    <source>
        <dbReference type="SAM" id="MobiDB-lite"/>
    </source>
</evidence>
<comment type="caution">
    <text evidence="2">The sequence shown here is derived from an EMBL/GenBank/DDBJ whole genome shotgun (WGS) entry which is preliminary data.</text>
</comment>
<gene>
    <name evidence="2" type="ORF">JRO89_XS03G0250200</name>
</gene>
<name>A0ABQ8IC74_9ROSI</name>
<reference evidence="2 3" key="1">
    <citation type="submission" date="2021-02" db="EMBL/GenBank/DDBJ databases">
        <title>Plant Genome Project.</title>
        <authorList>
            <person name="Zhang R.-G."/>
        </authorList>
    </citation>
    <scope>NUCLEOTIDE SEQUENCE [LARGE SCALE GENOMIC DNA]</scope>
    <source>
        <tissue evidence="2">Leaves</tissue>
    </source>
</reference>
<feature type="region of interest" description="Disordered" evidence="1">
    <location>
        <begin position="1"/>
        <end position="25"/>
    </location>
</feature>
<keyword evidence="3" id="KW-1185">Reference proteome</keyword>
<proteinExistence type="predicted"/>
<protein>
    <submittedName>
        <fullName evidence="2">Uncharacterized protein</fullName>
    </submittedName>
</protein>
<evidence type="ECO:0000313" key="2">
    <source>
        <dbReference type="EMBL" id="KAH7574088.1"/>
    </source>
</evidence>
<dbReference type="Proteomes" id="UP000827721">
    <property type="component" value="Unassembled WGS sequence"/>
</dbReference>
<sequence>MATPQEKPLNISETSPLREEDDGFEEYEEGLRSNGCGCFQGLCFRWKRRNNNGGGGNTHALRDCNDENAKNEALNGTATRGDFVCLDRTAPSSLILSAKVGDFERRLTADSAKGLRGGAEAEKVIDDCELKDLGFVGPMLFGIIRDGVRLMLDLGRVEMVKGRDIDFRIEPFWLKEEKLEKLLGQDRNPGLADRIRILGSEIESLWAKDELY</sequence>
<dbReference type="EMBL" id="JAFEMO010000003">
    <property type="protein sequence ID" value="KAH7574088.1"/>
    <property type="molecule type" value="Genomic_DNA"/>
</dbReference>